<dbReference type="EnsemblMetazoa" id="GPAI022835-RA">
    <property type="protein sequence ID" value="GPAI022835-PA"/>
    <property type="gene ID" value="GPAI022835"/>
</dbReference>
<dbReference type="GO" id="GO:0043527">
    <property type="term" value="C:tRNA methyltransferase complex"/>
    <property type="evidence" value="ECO:0007669"/>
    <property type="project" value="TreeGrafter"/>
</dbReference>
<dbReference type="Pfam" id="PF03670">
    <property type="entry name" value="UPF0184"/>
    <property type="match status" value="1"/>
</dbReference>
<dbReference type="NCBIfam" id="TIGR00091">
    <property type="entry name" value="tRNA (guanosine(46)-N7)-methyltransferase TrmB"/>
    <property type="match status" value="1"/>
</dbReference>
<feature type="region of interest" description="Disordered" evidence="11">
    <location>
        <begin position="1"/>
        <end position="26"/>
    </location>
</feature>
<comment type="subcellular location">
    <subcellularLocation>
        <location evidence="9">Nucleus</location>
    </subcellularLocation>
</comment>
<dbReference type="AlphaFoldDB" id="A0A1A9ZRK7"/>
<feature type="binding site" evidence="9">
    <location>
        <position position="199"/>
    </location>
    <ligand>
        <name>S-adenosyl-L-methionine</name>
        <dbReference type="ChEBI" id="CHEBI:59789"/>
    </ligand>
</feature>
<proteinExistence type="inferred from homology"/>
<dbReference type="PROSITE" id="PS51625">
    <property type="entry name" value="SAM_MT_TRMB"/>
    <property type="match status" value="1"/>
</dbReference>
<keyword evidence="2 9" id="KW-0820">tRNA-binding</keyword>
<evidence type="ECO:0000313" key="12">
    <source>
        <dbReference type="EnsemblMetazoa" id="GPAI022835-PA"/>
    </source>
</evidence>
<dbReference type="Pfam" id="PF02390">
    <property type="entry name" value="Methyltransf_4"/>
    <property type="match status" value="1"/>
</dbReference>
<dbReference type="InterPro" id="IPR029063">
    <property type="entry name" value="SAM-dependent_MTases_sf"/>
</dbReference>
<accession>A0A1A9ZRK7</accession>
<dbReference type="PANTHER" id="PTHR23417">
    <property type="entry name" value="3-DEOXY-D-MANNO-OCTULOSONIC-ACID TRANSFERASE/TRNA GUANINE-N 7 - -METHYLTRANSFERASE"/>
    <property type="match status" value="1"/>
</dbReference>
<organism evidence="12 13">
    <name type="scientific">Glossina pallidipes</name>
    <name type="common">Tsetse fly</name>
    <dbReference type="NCBI Taxonomy" id="7398"/>
    <lineage>
        <taxon>Eukaryota</taxon>
        <taxon>Metazoa</taxon>
        <taxon>Ecdysozoa</taxon>
        <taxon>Arthropoda</taxon>
        <taxon>Hexapoda</taxon>
        <taxon>Insecta</taxon>
        <taxon>Pterygota</taxon>
        <taxon>Neoptera</taxon>
        <taxon>Endopterygota</taxon>
        <taxon>Diptera</taxon>
        <taxon>Brachycera</taxon>
        <taxon>Muscomorpha</taxon>
        <taxon>Hippoboscoidea</taxon>
        <taxon>Glossinidae</taxon>
        <taxon>Glossina</taxon>
    </lineage>
</organism>
<keyword evidence="10" id="KW-0175">Coiled coil</keyword>
<dbReference type="Gene3D" id="3.40.50.150">
    <property type="entry name" value="Vaccinia Virus protein VP39"/>
    <property type="match status" value="1"/>
</dbReference>
<comment type="pathway">
    <text evidence="9">tRNA modification; N(7)-methylguanine-tRNA biosynthesis.</text>
</comment>
<dbReference type="SUPFAM" id="SSF53335">
    <property type="entry name" value="S-adenosyl-L-methionine-dependent methyltransferases"/>
    <property type="match status" value="1"/>
</dbReference>
<dbReference type="GO" id="GO:0008176">
    <property type="term" value="F:tRNA (guanine(46)-N7)-methyltransferase activity"/>
    <property type="evidence" value="ECO:0007669"/>
    <property type="project" value="UniProtKB-UniRule"/>
</dbReference>
<evidence type="ECO:0000256" key="5">
    <source>
        <dbReference type="ARBA" id="ARBA00022691"/>
    </source>
</evidence>
<keyword evidence="8 9" id="KW-0539">Nucleus</keyword>
<evidence type="ECO:0000256" key="4">
    <source>
        <dbReference type="ARBA" id="ARBA00022679"/>
    </source>
</evidence>
<dbReference type="GO" id="GO:0005634">
    <property type="term" value="C:nucleus"/>
    <property type="evidence" value="ECO:0007669"/>
    <property type="project" value="UniProtKB-SubCell"/>
</dbReference>
<evidence type="ECO:0000256" key="1">
    <source>
        <dbReference type="ARBA" id="ARBA00000142"/>
    </source>
</evidence>
<keyword evidence="5 9" id="KW-0949">S-adenosyl-L-methionine</keyword>
<dbReference type="VEuPathDB" id="VectorBase:GPAI022835"/>
<name>A0A1A9ZRK7_GLOPL</name>
<reference evidence="12" key="2">
    <citation type="submission" date="2020-05" db="UniProtKB">
        <authorList>
            <consortium name="EnsemblMetazoa"/>
        </authorList>
    </citation>
    <scope>IDENTIFICATION</scope>
    <source>
        <strain evidence="12">IAEA</strain>
    </source>
</reference>
<dbReference type="PANTHER" id="PTHR23417:SF16">
    <property type="entry name" value="TRNA (GUANINE-N(7)-)-METHYLTRANSFERASE"/>
    <property type="match status" value="1"/>
</dbReference>
<evidence type="ECO:0000256" key="7">
    <source>
        <dbReference type="ARBA" id="ARBA00022884"/>
    </source>
</evidence>
<dbReference type="HAMAP" id="MF_03055">
    <property type="entry name" value="tRNA_methyltr_TrmB_euk"/>
    <property type="match status" value="1"/>
</dbReference>
<sequence length="643" mass="73737">MATKSGDSNNMTPKNSYDPTGNSSNNVEEADLQEISAVNESLDELSNALDFFEQRTDNIIEQLQELLHSNREIRQQLAMEKAELKGIDMEEPPAHPDEVNWTEFYPDYGAYPSAKRVEFADVGCGYGGFLVTLSEMFPDRLAIGLEIRVKVSDYVMDRIKALRCQYVGRYRNIACIRTNAMKYLPNYFVKHQLDKMFFLYPDPHFKKAKHKWRIINQALLSEYAYVLKKGALVYTMTDVDDLHKWIVQHMAQHPLFVRLTPEEEASDPITPKLYESSEEGAKVKVLSINNKKYKDLSMPRELWGEFIDDENISNEERKIIPLGAKRIKLTEIQTRKPQEEQKNVTVKIKNPLVTQTIEVMKQTEMLQSLIDTYSNKSGTSNYLLNPCQMIPEVDFPPENAADFISTEKFAKPIWFIPPQDTEFTKGIPQLYPQLNTEICKASLRKAVCGQLRVAGFTDTAESALILFADAIEEFMRNLLQQVREIHANDPKLETKRDIEVKHLEKAYYSMTNTSLTQVHNYFKHHLIARNRSEIEEFNGVLHEYDKLMKESQNMQKDEFQETDFMNIFEMPSTSNGGANASSVQDFTGSVTNSGSTSATVLHQNNILGLLDNQTHITLHSEAQSNNDIQAYANDINQHLQTHE</sequence>
<evidence type="ECO:0000256" key="2">
    <source>
        <dbReference type="ARBA" id="ARBA00022555"/>
    </source>
</evidence>
<feature type="binding site" evidence="9">
    <location>
        <begin position="179"/>
        <end position="180"/>
    </location>
    <ligand>
        <name>S-adenosyl-L-methionine</name>
        <dbReference type="ChEBI" id="CHEBI:59789"/>
    </ligand>
</feature>
<feature type="binding site" evidence="9">
    <location>
        <begin position="277"/>
        <end position="279"/>
    </location>
    <ligand>
        <name>S-adenosyl-L-methionine</name>
        <dbReference type="ChEBI" id="CHEBI:59789"/>
    </ligand>
</feature>
<evidence type="ECO:0000256" key="10">
    <source>
        <dbReference type="SAM" id="Coils"/>
    </source>
</evidence>
<dbReference type="STRING" id="7398.A0A1A9ZRK7"/>
<evidence type="ECO:0000256" key="3">
    <source>
        <dbReference type="ARBA" id="ARBA00022603"/>
    </source>
</evidence>
<comment type="catalytic activity">
    <reaction evidence="1 9">
        <text>guanosine(46) in tRNA + S-adenosyl-L-methionine = N(7)-methylguanosine(46) in tRNA + S-adenosyl-L-homocysteine</text>
        <dbReference type="Rhea" id="RHEA:42708"/>
        <dbReference type="Rhea" id="RHEA-COMP:10188"/>
        <dbReference type="Rhea" id="RHEA-COMP:10189"/>
        <dbReference type="ChEBI" id="CHEBI:57856"/>
        <dbReference type="ChEBI" id="CHEBI:59789"/>
        <dbReference type="ChEBI" id="CHEBI:74269"/>
        <dbReference type="ChEBI" id="CHEBI:74480"/>
        <dbReference type="EC" id="2.1.1.33"/>
    </reaction>
</comment>
<dbReference type="InterPro" id="IPR003358">
    <property type="entry name" value="tRNA_(Gua-N-7)_MeTrfase_Trmb"/>
</dbReference>
<evidence type="ECO:0000256" key="6">
    <source>
        <dbReference type="ARBA" id="ARBA00022694"/>
    </source>
</evidence>
<dbReference type="InterPro" id="IPR025763">
    <property type="entry name" value="Trm8_euk"/>
</dbReference>
<dbReference type="Proteomes" id="UP000092445">
    <property type="component" value="Unassembled WGS sequence"/>
</dbReference>
<protein>
    <recommendedName>
        <fullName evidence="9">tRNA (guanine-N(7)-)-methyltransferase</fullName>
        <ecNumber evidence="9">2.1.1.33</ecNumber>
    </recommendedName>
    <alternativeName>
        <fullName evidence="9">tRNA (guanine(46)-N(7))-methyltransferase</fullName>
    </alternativeName>
    <alternativeName>
        <fullName evidence="9">tRNA(m7G46)-methyltransferase</fullName>
    </alternativeName>
</protein>
<feature type="binding site" evidence="9">
    <location>
        <begin position="146"/>
        <end position="147"/>
    </location>
    <ligand>
        <name>S-adenosyl-L-methionine</name>
        <dbReference type="ChEBI" id="CHEBI:59789"/>
    </ligand>
</feature>
<evidence type="ECO:0000256" key="9">
    <source>
        <dbReference type="HAMAP-Rule" id="MF_03055"/>
    </source>
</evidence>
<comment type="function">
    <text evidence="9">Catalyzes the formation of N(7)-methylguanine at position 46 (m7G46) in tRNA.</text>
</comment>
<evidence type="ECO:0000256" key="11">
    <source>
        <dbReference type="SAM" id="MobiDB-lite"/>
    </source>
</evidence>
<evidence type="ECO:0000256" key="8">
    <source>
        <dbReference type="ARBA" id="ARBA00023242"/>
    </source>
</evidence>
<dbReference type="GO" id="GO:0000049">
    <property type="term" value="F:tRNA binding"/>
    <property type="evidence" value="ECO:0007669"/>
    <property type="project" value="UniProtKB-UniRule"/>
</dbReference>
<dbReference type="EC" id="2.1.1.33" evidence="9"/>
<comment type="similarity">
    <text evidence="9">Belongs to the class I-like SAM-binding methyltransferase superfamily. TrmB family.</text>
</comment>
<reference evidence="13" key="1">
    <citation type="submission" date="2014-03" db="EMBL/GenBank/DDBJ databases">
        <authorList>
            <person name="Aksoy S."/>
            <person name="Warren W."/>
            <person name="Wilson R.K."/>
        </authorList>
    </citation>
    <scope>NUCLEOTIDE SEQUENCE [LARGE SCALE GENOMIC DNA]</scope>
    <source>
        <strain evidence="13">IAEA</strain>
    </source>
</reference>
<feature type="active site" evidence="9">
    <location>
        <position position="202"/>
    </location>
</feature>
<evidence type="ECO:0000313" key="13">
    <source>
        <dbReference type="Proteomes" id="UP000092445"/>
    </source>
</evidence>
<feature type="coiled-coil region" evidence="10">
    <location>
        <begin position="35"/>
        <end position="83"/>
    </location>
</feature>
<keyword evidence="6 9" id="KW-0819">tRNA processing</keyword>
<keyword evidence="7 9" id="KW-0694">RNA-binding</keyword>
<keyword evidence="13" id="KW-1185">Reference proteome</keyword>
<keyword evidence="3 9" id="KW-0489">Methyltransferase</keyword>
<feature type="binding site" evidence="9">
    <location>
        <position position="123"/>
    </location>
    <ligand>
        <name>S-adenosyl-L-methionine</name>
        <dbReference type="ChEBI" id="CHEBI:59789"/>
    </ligand>
</feature>
<dbReference type="UniPathway" id="UPA00989"/>
<keyword evidence="4 9" id="KW-0808">Transferase</keyword>